<name>A0A974PH83_9BACL</name>
<dbReference type="Gene3D" id="3.40.50.720">
    <property type="entry name" value="NAD(P)-binding Rossmann-like Domain"/>
    <property type="match status" value="1"/>
</dbReference>
<evidence type="ECO:0000313" key="2">
    <source>
        <dbReference type="EMBL" id="QQZ63934.1"/>
    </source>
</evidence>
<dbReference type="RefSeq" id="WP_202677593.1">
    <property type="nucleotide sequence ID" value="NZ_CP068595.1"/>
</dbReference>
<dbReference type="InterPro" id="IPR036291">
    <property type="entry name" value="NAD(P)-bd_dom_sf"/>
</dbReference>
<dbReference type="AlphaFoldDB" id="A0A974PH83"/>
<evidence type="ECO:0000259" key="1">
    <source>
        <dbReference type="Pfam" id="PF21394"/>
    </source>
</evidence>
<organism evidence="2 3">
    <name type="scientific">Paenibacillus sonchi</name>
    <dbReference type="NCBI Taxonomy" id="373687"/>
    <lineage>
        <taxon>Bacteria</taxon>
        <taxon>Bacillati</taxon>
        <taxon>Bacillota</taxon>
        <taxon>Bacilli</taxon>
        <taxon>Bacillales</taxon>
        <taxon>Paenibacillaceae</taxon>
        <taxon>Paenibacillus</taxon>
        <taxon>Paenibacillus sonchi group</taxon>
    </lineage>
</organism>
<evidence type="ECO:0000313" key="3">
    <source>
        <dbReference type="Proteomes" id="UP000595841"/>
    </source>
</evidence>
<dbReference type="Proteomes" id="UP000595841">
    <property type="component" value="Chromosome"/>
</dbReference>
<dbReference type="InterPro" id="IPR049490">
    <property type="entry name" value="C883_1060-like_KR_N"/>
</dbReference>
<dbReference type="KEGG" id="pson:JI735_16860"/>
<accession>A0A974PH83</accession>
<dbReference type="EMBL" id="CP068595">
    <property type="protein sequence ID" value="QQZ63934.1"/>
    <property type="molecule type" value="Genomic_DNA"/>
</dbReference>
<gene>
    <name evidence="2" type="ORF">JI735_16860</name>
</gene>
<sequence length="311" mass="35185">MGAGHSIEWMKLYAYERRNRLSLPAYPFERESYGMEGNPFDMLEGQQKGKHSLLPKQPHMEDWFYLPLWQQKALPLAAGLLGGQLCLLFANHDLISRELLQALRSSGQRVITVYRGHEFSMHDDSEYTVQPESPADYQQLFAVLQEKQVEADNLIHLWSLENRVSAPLDAAGFHESQKNGFYSVTYIVQCLHQFSRHKAVRIAVVTDEVFSVTGQETLHPENAPLIGLGLVVPQEMQHIRHLTVDIQSASVETGEEAKQLAGMLLEELGGEHRDRQVSYRGSKDGFQSISLSSWNRRSSSRICSGLTVCMS</sequence>
<dbReference type="SUPFAM" id="SSF51735">
    <property type="entry name" value="NAD(P)-binding Rossmann-fold domains"/>
    <property type="match status" value="1"/>
</dbReference>
<proteinExistence type="predicted"/>
<protein>
    <recommendedName>
        <fullName evidence="1">C883-1060-like ketoreductase domain-containing protein</fullName>
    </recommendedName>
</protein>
<keyword evidence="3" id="KW-1185">Reference proteome</keyword>
<feature type="domain" description="C883-1060-like ketoreductase" evidence="1">
    <location>
        <begin position="86"/>
        <end position="252"/>
    </location>
</feature>
<reference evidence="2 3" key="1">
    <citation type="submission" date="2021-01" db="EMBL/GenBank/DDBJ databases">
        <title>Whole genome sequence of Paenibacillus sonchi LMG 24727 for comparative genomics.</title>
        <authorList>
            <person name="Lee G."/>
            <person name="Kim M.-J."/>
            <person name="Lim K."/>
            <person name="Shin J.-H."/>
        </authorList>
    </citation>
    <scope>NUCLEOTIDE SEQUENCE [LARGE SCALE GENOMIC DNA]</scope>
    <source>
        <strain evidence="2 3">LMG 24727</strain>
    </source>
</reference>
<dbReference type="Pfam" id="PF21394">
    <property type="entry name" value="Beta-ketacyl_N"/>
    <property type="match status" value="1"/>
</dbReference>